<keyword evidence="4" id="KW-1185">Reference proteome</keyword>
<dbReference type="Proteomes" id="UP000663828">
    <property type="component" value="Unassembled WGS sequence"/>
</dbReference>
<evidence type="ECO:0000313" key="5">
    <source>
        <dbReference type="Proteomes" id="UP000663852"/>
    </source>
</evidence>
<evidence type="ECO:0000313" key="2">
    <source>
        <dbReference type="EMBL" id="CAF1558049.1"/>
    </source>
</evidence>
<proteinExistence type="predicted"/>
<gene>
    <name evidence="2" type="ORF">EDS130_LOCUS46427</name>
    <name evidence="3" type="ORF">XAT740_LOCUS63025</name>
</gene>
<comment type="caution">
    <text evidence="2">The sequence shown here is derived from an EMBL/GenBank/DDBJ whole genome shotgun (WGS) entry which is preliminary data.</text>
</comment>
<feature type="non-terminal residue" evidence="2">
    <location>
        <position position="154"/>
    </location>
</feature>
<dbReference type="EMBL" id="CAJNOR010018655">
    <property type="protein sequence ID" value="CAF1688823.1"/>
    <property type="molecule type" value="Genomic_DNA"/>
</dbReference>
<feature type="domain" description="MULE transposase" evidence="1">
    <location>
        <begin position="30"/>
        <end position="94"/>
    </location>
</feature>
<evidence type="ECO:0000313" key="3">
    <source>
        <dbReference type="EMBL" id="CAF1688823.1"/>
    </source>
</evidence>
<protein>
    <recommendedName>
        <fullName evidence="1">MULE transposase domain-containing protein</fullName>
    </recommendedName>
</protein>
<reference evidence="2" key="1">
    <citation type="submission" date="2021-02" db="EMBL/GenBank/DDBJ databases">
        <authorList>
            <person name="Nowell W R."/>
        </authorList>
    </citation>
    <scope>NUCLEOTIDE SEQUENCE</scope>
</reference>
<dbReference type="Proteomes" id="UP000663852">
    <property type="component" value="Unassembled WGS sequence"/>
</dbReference>
<organism evidence="2 5">
    <name type="scientific">Adineta ricciae</name>
    <name type="common">Rotifer</name>
    <dbReference type="NCBI Taxonomy" id="249248"/>
    <lineage>
        <taxon>Eukaryota</taxon>
        <taxon>Metazoa</taxon>
        <taxon>Spiralia</taxon>
        <taxon>Gnathifera</taxon>
        <taxon>Rotifera</taxon>
        <taxon>Eurotatoria</taxon>
        <taxon>Bdelloidea</taxon>
        <taxon>Adinetida</taxon>
        <taxon>Adinetidae</taxon>
        <taxon>Adineta</taxon>
    </lineage>
</organism>
<name>A0A815XJ79_ADIRI</name>
<dbReference type="AlphaFoldDB" id="A0A815XJ79"/>
<evidence type="ECO:0000259" key="1">
    <source>
        <dbReference type="Pfam" id="PF10551"/>
    </source>
</evidence>
<feature type="non-terminal residue" evidence="2">
    <location>
        <position position="1"/>
    </location>
</feature>
<dbReference type="OrthoDB" id="93990at2759"/>
<sequence length="154" mass="17850">YYDIPNLPDDDCVCPNDFYKMFTLHGLFKPQVIPLVYGLLIGKSTSDYDQFFKRIMEEDDFNPDSILTDFETGTIKSIKSLFPNVVHKGCLFHFGQCVWKNIQHHGLQNKYQEDKSFHLNIKKLIALAFVPVLDVIKAYESIADDFDDDADEFL</sequence>
<accession>A0A815XJ79</accession>
<dbReference type="EMBL" id="CAJNOJ010002182">
    <property type="protein sequence ID" value="CAF1558049.1"/>
    <property type="molecule type" value="Genomic_DNA"/>
</dbReference>
<dbReference type="Pfam" id="PF10551">
    <property type="entry name" value="MULE"/>
    <property type="match status" value="1"/>
</dbReference>
<evidence type="ECO:0000313" key="4">
    <source>
        <dbReference type="Proteomes" id="UP000663828"/>
    </source>
</evidence>
<dbReference type="InterPro" id="IPR018289">
    <property type="entry name" value="MULE_transposase_dom"/>
</dbReference>